<evidence type="ECO:0000256" key="5">
    <source>
        <dbReference type="ARBA" id="ARBA00022989"/>
    </source>
</evidence>
<comment type="caution">
    <text evidence="11">The sequence shown here is derived from an EMBL/GenBank/DDBJ whole genome shotgun (WGS) entry which is preliminary data.</text>
</comment>
<dbReference type="EMBL" id="JAAONZ010000008">
    <property type="protein sequence ID" value="NHO66261.1"/>
    <property type="molecule type" value="Genomic_DNA"/>
</dbReference>
<feature type="domain" description="Mechanosensitive ion channel MscS" evidence="8">
    <location>
        <begin position="107"/>
        <end position="170"/>
    </location>
</feature>
<evidence type="ECO:0000256" key="2">
    <source>
        <dbReference type="ARBA" id="ARBA00008017"/>
    </source>
</evidence>
<keyword evidence="3" id="KW-1003">Cell membrane</keyword>
<proteinExistence type="inferred from homology"/>
<dbReference type="Gene3D" id="2.30.30.60">
    <property type="match status" value="1"/>
</dbReference>
<dbReference type="InterPro" id="IPR049278">
    <property type="entry name" value="MS_channel_C"/>
</dbReference>
<feature type="transmembrane region" description="Helical" evidence="7">
    <location>
        <begin position="20"/>
        <end position="38"/>
    </location>
</feature>
<evidence type="ECO:0000313" key="11">
    <source>
        <dbReference type="EMBL" id="NHO66261.1"/>
    </source>
</evidence>
<comment type="similarity">
    <text evidence="2 7">Belongs to the MscS (TC 1.A.23) family.</text>
</comment>
<sequence length="274" mass="30514">MENLKSDEFINSFLELFMTYGVKLLTAAMVLAIGWWLIGRLISVMEKAMDKAYVEPTLARFLHSILSIFLKAIMLVIFASMVGVETTSLIALLGAAGLAVGLALQGSLANFAGGVLILFFKPFKAGDEIEAQGYQGVVREIQIFNTILITRDNQKIIIPNGTLSNGCVKNIFCEPLRRVDMTFGISYEDDILRAKEIIRTELAKDQKILDTPKPDVFISAHADSSINILVRPWCESAHYWDVYFGTHERLKLAFDQAGITIPFPQRDVHIKQAG</sequence>
<keyword evidence="7" id="KW-0407">Ion channel</keyword>
<feature type="transmembrane region" description="Helical" evidence="7">
    <location>
        <begin position="89"/>
        <end position="120"/>
    </location>
</feature>
<dbReference type="Pfam" id="PF00924">
    <property type="entry name" value="MS_channel_2nd"/>
    <property type="match status" value="1"/>
</dbReference>
<protein>
    <recommendedName>
        <fullName evidence="7">Small-conductance mechanosensitive channel</fullName>
    </recommendedName>
</protein>
<dbReference type="PANTHER" id="PTHR30221:SF1">
    <property type="entry name" value="SMALL-CONDUCTANCE MECHANOSENSITIVE CHANNEL"/>
    <property type="match status" value="1"/>
</dbReference>
<feature type="domain" description="Mechanosensitive ion channel MscS C-terminal" evidence="9">
    <location>
        <begin position="179"/>
        <end position="261"/>
    </location>
</feature>
<keyword evidence="7" id="KW-0813">Transport</keyword>
<evidence type="ECO:0000259" key="10">
    <source>
        <dbReference type="Pfam" id="PF21088"/>
    </source>
</evidence>
<keyword evidence="7" id="KW-0997">Cell inner membrane</keyword>
<comment type="function">
    <text evidence="7">Mechanosensitive channel that participates in the regulation of osmotic pressure changes within the cell, opening in response to stretch forces in the membrane lipid bilayer, without the need for other proteins. Contributes to normal resistance to hypoosmotic shock. Forms an ion channel of 1.0 nanosiemens conductance with a slight preference for anions.</text>
</comment>
<name>A0A9E5MHQ8_9GAMM</name>
<keyword evidence="7" id="KW-0406">Ion transport</keyword>
<dbReference type="SUPFAM" id="SSF82861">
    <property type="entry name" value="Mechanosensitive channel protein MscS (YggB), transmembrane region"/>
    <property type="match status" value="1"/>
</dbReference>
<dbReference type="Pfam" id="PF21088">
    <property type="entry name" value="MS_channel_1st"/>
    <property type="match status" value="1"/>
</dbReference>
<comment type="subunit">
    <text evidence="7">Homoheptamer.</text>
</comment>
<dbReference type="GO" id="GO:0005886">
    <property type="term" value="C:plasma membrane"/>
    <property type="evidence" value="ECO:0007669"/>
    <property type="project" value="UniProtKB-SubCell"/>
</dbReference>
<evidence type="ECO:0000256" key="3">
    <source>
        <dbReference type="ARBA" id="ARBA00022475"/>
    </source>
</evidence>
<dbReference type="InterPro" id="IPR008910">
    <property type="entry name" value="MSC_TM_helix"/>
</dbReference>
<keyword evidence="5 7" id="KW-1133">Transmembrane helix</keyword>
<dbReference type="Gene3D" id="3.30.70.100">
    <property type="match status" value="1"/>
</dbReference>
<reference evidence="11" key="1">
    <citation type="submission" date="2020-03" db="EMBL/GenBank/DDBJ databases">
        <authorList>
            <person name="Guo F."/>
        </authorList>
    </citation>
    <scope>NUCLEOTIDE SEQUENCE</scope>
    <source>
        <strain evidence="11">JCM 30134</strain>
    </source>
</reference>
<evidence type="ECO:0000256" key="7">
    <source>
        <dbReference type="RuleBase" id="RU369025"/>
    </source>
</evidence>
<evidence type="ECO:0000256" key="4">
    <source>
        <dbReference type="ARBA" id="ARBA00022692"/>
    </source>
</evidence>
<keyword evidence="12" id="KW-1185">Reference proteome</keyword>
<dbReference type="AlphaFoldDB" id="A0A9E5MHQ8"/>
<evidence type="ECO:0000256" key="6">
    <source>
        <dbReference type="ARBA" id="ARBA00023136"/>
    </source>
</evidence>
<keyword evidence="6 7" id="KW-0472">Membrane</keyword>
<gene>
    <name evidence="11" type="ORF">G8770_11970</name>
</gene>
<evidence type="ECO:0000259" key="9">
    <source>
        <dbReference type="Pfam" id="PF21082"/>
    </source>
</evidence>
<dbReference type="GO" id="GO:0008381">
    <property type="term" value="F:mechanosensitive monoatomic ion channel activity"/>
    <property type="evidence" value="ECO:0007669"/>
    <property type="project" value="InterPro"/>
</dbReference>
<dbReference type="InterPro" id="IPR006685">
    <property type="entry name" value="MscS_channel_2nd"/>
</dbReference>
<feature type="domain" description="Mechanosensitive ion channel transmembrane helices 2/3" evidence="10">
    <location>
        <begin position="65"/>
        <end position="105"/>
    </location>
</feature>
<organism evidence="11 12">
    <name type="scientific">Pseudomaricurvus hydrocarbonicus</name>
    <dbReference type="NCBI Taxonomy" id="1470433"/>
    <lineage>
        <taxon>Bacteria</taxon>
        <taxon>Pseudomonadati</taxon>
        <taxon>Pseudomonadota</taxon>
        <taxon>Gammaproteobacteria</taxon>
        <taxon>Cellvibrionales</taxon>
        <taxon>Cellvibrionaceae</taxon>
        <taxon>Pseudomaricurvus</taxon>
    </lineage>
</organism>
<dbReference type="InterPro" id="IPR049142">
    <property type="entry name" value="MS_channel_1st"/>
</dbReference>
<evidence type="ECO:0000259" key="8">
    <source>
        <dbReference type="Pfam" id="PF00924"/>
    </source>
</evidence>
<dbReference type="InterPro" id="IPR023408">
    <property type="entry name" value="MscS_beta-dom_sf"/>
</dbReference>
<dbReference type="Pfam" id="PF21082">
    <property type="entry name" value="MS_channel_3rd"/>
    <property type="match status" value="1"/>
</dbReference>
<dbReference type="SUPFAM" id="SSF82689">
    <property type="entry name" value="Mechanosensitive channel protein MscS (YggB), C-terminal domain"/>
    <property type="match status" value="1"/>
</dbReference>
<dbReference type="Proteomes" id="UP000787472">
    <property type="component" value="Unassembled WGS sequence"/>
</dbReference>
<evidence type="ECO:0000313" key="12">
    <source>
        <dbReference type="Proteomes" id="UP000787472"/>
    </source>
</evidence>
<comment type="caution">
    <text evidence="7">Lacks conserved residue(s) required for the propagation of feature annotation.</text>
</comment>
<accession>A0A9E5MHQ8</accession>
<dbReference type="Pfam" id="PF05552">
    <property type="entry name" value="MS_channel_1st_1"/>
    <property type="match status" value="1"/>
</dbReference>
<dbReference type="InterPro" id="IPR011014">
    <property type="entry name" value="MscS_channel_TM-2"/>
</dbReference>
<comment type="subcellular location">
    <subcellularLocation>
        <location evidence="7">Cell inner membrane</location>
        <topology evidence="7">Multi-pass membrane protein</topology>
    </subcellularLocation>
    <subcellularLocation>
        <location evidence="1">Cell membrane</location>
        <topology evidence="1">Multi-pass membrane protein</topology>
    </subcellularLocation>
</comment>
<dbReference type="InterPro" id="IPR011066">
    <property type="entry name" value="MscS_channel_C_sf"/>
</dbReference>
<dbReference type="Gene3D" id="1.10.287.1260">
    <property type="match status" value="1"/>
</dbReference>
<dbReference type="InterPro" id="IPR045275">
    <property type="entry name" value="MscS_archaea/bacteria_type"/>
</dbReference>
<keyword evidence="4 7" id="KW-0812">Transmembrane</keyword>
<dbReference type="PANTHER" id="PTHR30221">
    <property type="entry name" value="SMALL-CONDUCTANCE MECHANOSENSITIVE CHANNEL"/>
    <property type="match status" value="1"/>
</dbReference>
<evidence type="ECO:0000256" key="1">
    <source>
        <dbReference type="ARBA" id="ARBA00004651"/>
    </source>
</evidence>
<dbReference type="SUPFAM" id="SSF50182">
    <property type="entry name" value="Sm-like ribonucleoproteins"/>
    <property type="match status" value="1"/>
</dbReference>
<feature type="transmembrane region" description="Helical" evidence="7">
    <location>
        <begin position="58"/>
        <end position="83"/>
    </location>
</feature>
<dbReference type="InterPro" id="IPR010920">
    <property type="entry name" value="LSM_dom_sf"/>
</dbReference>